<protein>
    <submittedName>
        <fullName evidence="1">Uncharacterized protein</fullName>
    </submittedName>
</protein>
<organism evidence="1">
    <name type="scientific">Arundo donax</name>
    <name type="common">Giant reed</name>
    <name type="synonym">Donax arundinaceus</name>
    <dbReference type="NCBI Taxonomy" id="35708"/>
    <lineage>
        <taxon>Eukaryota</taxon>
        <taxon>Viridiplantae</taxon>
        <taxon>Streptophyta</taxon>
        <taxon>Embryophyta</taxon>
        <taxon>Tracheophyta</taxon>
        <taxon>Spermatophyta</taxon>
        <taxon>Magnoliopsida</taxon>
        <taxon>Liliopsida</taxon>
        <taxon>Poales</taxon>
        <taxon>Poaceae</taxon>
        <taxon>PACMAD clade</taxon>
        <taxon>Arundinoideae</taxon>
        <taxon>Arundineae</taxon>
        <taxon>Arundo</taxon>
    </lineage>
</organism>
<proteinExistence type="predicted"/>
<sequence>MHEHTFTLFVSHYVPPTQRSCHAVAQSDMVCICRIITLEDEEAISSLSVFQVTVGSQCHLEPNVEVNIFAVHILSQLLLCLNHGLHPHHGHTMRVMKAINPWAMEG</sequence>
<dbReference type="EMBL" id="GBRH01276896">
    <property type="protein sequence ID" value="JAD20999.1"/>
    <property type="molecule type" value="Transcribed_RNA"/>
</dbReference>
<reference evidence="1" key="1">
    <citation type="submission" date="2014-09" db="EMBL/GenBank/DDBJ databases">
        <authorList>
            <person name="Magalhaes I.L.F."/>
            <person name="Oliveira U."/>
            <person name="Santos F.R."/>
            <person name="Vidigal T.H.D.A."/>
            <person name="Brescovit A.D."/>
            <person name="Santos A.J."/>
        </authorList>
    </citation>
    <scope>NUCLEOTIDE SEQUENCE</scope>
    <source>
        <tissue evidence="1">Shoot tissue taken approximately 20 cm above the soil surface</tissue>
    </source>
</reference>
<accession>A0A0A8Y4W4</accession>
<reference evidence="1" key="2">
    <citation type="journal article" date="2015" name="Data Brief">
        <title>Shoot transcriptome of the giant reed, Arundo donax.</title>
        <authorList>
            <person name="Barrero R.A."/>
            <person name="Guerrero F.D."/>
            <person name="Moolhuijzen P."/>
            <person name="Goolsby J.A."/>
            <person name="Tidwell J."/>
            <person name="Bellgard S.E."/>
            <person name="Bellgard M.I."/>
        </authorList>
    </citation>
    <scope>NUCLEOTIDE SEQUENCE</scope>
    <source>
        <tissue evidence="1">Shoot tissue taken approximately 20 cm above the soil surface</tissue>
    </source>
</reference>
<evidence type="ECO:0000313" key="1">
    <source>
        <dbReference type="EMBL" id="JAD20999.1"/>
    </source>
</evidence>
<name>A0A0A8Y4W4_ARUDO</name>
<dbReference type="AlphaFoldDB" id="A0A0A8Y4W4"/>